<dbReference type="InterPro" id="IPR001509">
    <property type="entry name" value="Epimerase_deHydtase"/>
</dbReference>
<proteinExistence type="predicted"/>
<evidence type="ECO:0000259" key="1">
    <source>
        <dbReference type="Pfam" id="PF01370"/>
    </source>
</evidence>
<reference evidence="3" key="1">
    <citation type="submission" date="2018-05" db="EMBL/GenBank/DDBJ databases">
        <title>Zavarzinia sp. HR-AS.</title>
        <authorList>
            <person name="Lee Y."/>
            <person name="Jeon C.O."/>
        </authorList>
    </citation>
    <scope>NUCLEOTIDE SEQUENCE [LARGE SCALE GENOMIC DNA]</scope>
    <source>
        <strain evidence="3">DSM 1231</strain>
    </source>
</reference>
<sequence>MPMAFVTGATGFVGINLVDELLERGWQVTCLVRAGSNTRYLSKRAVRIVNGSITDLDSLRSAMPAAPEAVFHVAGDTNMWSRNNDRQTANNVTGTRNMCTVALEKRAKRFIHTSTISAWGLVDGTITEDTPMKGGLSWINYQKSKFLAEQEVRKAIERGLDAVILNPGAIVGAQDSHTWARLFLMVAQDELQAIPPGALSFAHVREVVRAHVAAYELGRTGANYILGGTDATMRDFVTEICRRLGKPRVPSVLPLGVLSVFARLYALRGALTGREPPITPEVAAMAAKTNPCPSLRAQEDLGYQTRPLAEMVADCADWLIAQGYIERPA</sequence>
<dbReference type="PANTHER" id="PTHR48079">
    <property type="entry name" value="PROTEIN YEEZ"/>
    <property type="match status" value="1"/>
</dbReference>
<dbReference type="InterPro" id="IPR036291">
    <property type="entry name" value="NAD(P)-bd_dom_sf"/>
</dbReference>
<evidence type="ECO:0000313" key="2">
    <source>
        <dbReference type="EMBL" id="PWR22227.1"/>
    </source>
</evidence>
<evidence type="ECO:0000313" key="3">
    <source>
        <dbReference type="Proteomes" id="UP000246077"/>
    </source>
</evidence>
<dbReference type="AlphaFoldDB" id="A0A317E583"/>
<gene>
    <name evidence="2" type="ORF">DKG75_09690</name>
</gene>
<keyword evidence="3" id="KW-1185">Reference proteome</keyword>
<dbReference type="GO" id="GO:0005737">
    <property type="term" value="C:cytoplasm"/>
    <property type="evidence" value="ECO:0007669"/>
    <property type="project" value="TreeGrafter"/>
</dbReference>
<feature type="domain" description="NAD-dependent epimerase/dehydratase" evidence="1">
    <location>
        <begin position="5"/>
        <end position="225"/>
    </location>
</feature>
<dbReference type="OrthoDB" id="9801785at2"/>
<accession>A0A317E583</accession>
<dbReference type="Gene3D" id="3.40.50.720">
    <property type="entry name" value="NAD(P)-binding Rossmann-like Domain"/>
    <property type="match status" value="1"/>
</dbReference>
<dbReference type="PANTHER" id="PTHR48079:SF6">
    <property type="entry name" value="NAD(P)-BINDING DOMAIN-CONTAINING PROTEIN-RELATED"/>
    <property type="match status" value="1"/>
</dbReference>
<dbReference type="RefSeq" id="WP_109920872.1">
    <property type="nucleotide sequence ID" value="NZ_QGLF01000002.1"/>
</dbReference>
<dbReference type="Pfam" id="PF01370">
    <property type="entry name" value="Epimerase"/>
    <property type="match status" value="1"/>
</dbReference>
<dbReference type="Proteomes" id="UP000246077">
    <property type="component" value="Unassembled WGS sequence"/>
</dbReference>
<comment type="caution">
    <text evidence="2">The sequence shown here is derived from an EMBL/GenBank/DDBJ whole genome shotgun (WGS) entry which is preliminary data.</text>
</comment>
<dbReference type="InterPro" id="IPR051783">
    <property type="entry name" value="NAD(P)-dependent_oxidoreduct"/>
</dbReference>
<dbReference type="GO" id="GO:0004029">
    <property type="term" value="F:aldehyde dehydrogenase (NAD+) activity"/>
    <property type="evidence" value="ECO:0007669"/>
    <property type="project" value="TreeGrafter"/>
</dbReference>
<dbReference type="SUPFAM" id="SSF51735">
    <property type="entry name" value="NAD(P)-binding Rossmann-fold domains"/>
    <property type="match status" value="1"/>
</dbReference>
<protein>
    <submittedName>
        <fullName evidence="2">Oxidoreductase</fullName>
    </submittedName>
</protein>
<organism evidence="2 3">
    <name type="scientific">Zavarzinia compransoris</name>
    <dbReference type="NCBI Taxonomy" id="1264899"/>
    <lineage>
        <taxon>Bacteria</taxon>
        <taxon>Pseudomonadati</taxon>
        <taxon>Pseudomonadota</taxon>
        <taxon>Alphaproteobacteria</taxon>
        <taxon>Rhodospirillales</taxon>
        <taxon>Zavarziniaceae</taxon>
        <taxon>Zavarzinia</taxon>
    </lineage>
</organism>
<dbReference type="EMBL" id="QGLF01000002">
    <property type="protein sequence ID" value="PWR22227.1"/>
    <property type="molecule type" value="Genomic_DNA"/>
</dbReference>
<name>A0A317E583_9PROT</name>